<feature type="non-terminal residue" evidence="1">
    <location>
        <position position="1"/>
    </location>
</feature>
<name>A0A6J4N9J6_9BACT</name>
<reference evidence="1" key="1">
    <citation type="submission" date="2020-02" db="EMBL/GenBank/DDBJ databases">
        <authorList>
            <person name="Meier V. D."/>
        </authorList>
    </citation>
    <scope>NUCLEOTIDE SEQUENCE</scope>
    <source>
        <strain evidence="1">AVDCRST_MAG89</strain>
    </source>
</reference>
<sequence>AQDHPAPQPLVSDVLRRFYYGRRRVGLLAEHCVGPERGGVLVLQMRERRVHLYTGCLPLL</sequence>
<dbReference type="AlphaFoldDB" id="A0A6J4N9J6"/>
<evidence type="ECO:0000313" key="1">
    <source>
        <dbReference type="EMBL" id="CAA9379696.1"/>
    </source>
</evidence>
<accession>A0A6J4N9J6</accession>
<proteinExistence type="predicted"/>
<dbReference type="EMBL" id="CADCTV010001107">
    <property type="protein sequence ID" value="CAA9379696.1"/>
    <property type="molecule type" value="Genomic_DNA"/>
</dbReference>
<gene>
    <name evidence="1" type="ORF">AVDCRST_MAG89-5275</name>
</gene>
<organism evidence="1">
    <name type="scientific">uncultured Gemmatimonadota bacterium</name>
    <dbReference type="NCBI Taxonomy" id="203437"/>
    <lineage>
        <taxon>Bacteria</taxon>
        <taxon>Pseudomonadati</taxon>
        <taxon>Gemmatimonadota</taxon>
        <taxon>environmental samples</taxon>
    </lineage>
</organism>
<feature type="non-terminal residue" evidence="1">
    <location>
        <position position="60"/>
    </location>
</feature>
<protein>
    <submittedName>
        <fullName evidence="1">Uncharacterized protein</fullName>
    </submittedName>
</protein>